<dbReference type="PATRIC" id="fig|1117108.3.peg.2273"/>
<dbReference type="Pfam" id="PF00440">
    <property type="entry name" value="TetR_N"/>
    <property type="match status" value="1"/>
</dbReference>
<proteinExistence type="predicted"/>
<dbReference type="InterPro" id="IPR001647">
    <property type="entry name" value="HTH_TetR"/>
</dbReference>
<protein>
    <submittedName>
        <fullName evidence="6">TetR family transcriptional regulator</fullName>
    </submittedName>
</protein>
<dbReference type="GO" id="GO:0003677">
    <property type="term" value="F:DNA binding"/>
    <property type="evidence" value="ECO:0007669"/>
    <property type="project" value="UniProtKB-UniRule"/>
</dbReference>
<sequence>MNTQKKETAKERILRKATELFYKEGIRAVGIDRIIAESGVAKASFYRNFATKDDLVVAYLERYYRLFMIPFEESEQRDPGAPLNQLYDVMERLSSRIEQPGFRGCPFLNTAVEFPDENHPSHEPIMIYHREMKRHMQEMAERAGAKDPETLSAQLMLLFNGALMSAYLERTSYIPGNFLSSAKLLIKQQI</sequence>
<evidence type="ECO:0000256" key="2">
    <source>
        <dbReference type="ARBA" id="ARBA00023125"/>
    </source>
</evidence>
<dbReference type="InterPro" id="IPR036271">
    <property type="entry name" value="Tet_transcr_reg_TetR-rel_C_sf"/>
</dbReference>
<dbReference type="Pfam" id="PF16925">
    <property type="entry name" value="TetR_C_13"/>
    <property type="match status" value="1"/>
</dbReference>
<organism evidence="6 7">
    <name type="scientific">Paenibacillus alvei TS-15</name>
    <dbReference type="NCBI Taxonomy" id="1117108"/>
    <lineage>
        <taxon>Bacteria</taxon>
        <taxon>Bacillati</taxon>
        <taxon>Bacillota</taxon>
        <taxon>Bacilli</taxon>
        <taxon>Bacillales</taxon>
        <taxon>Paenibacillaceae</taxon>
        <taxon>Paenibacillus</taxon>
    </lineage>
</organism>
<feature type="domain" description="HTH tetR-type" evidence="5">
    <location>
        <begin position="7"/>
        <end position="67"/>
    </location>
</feature>
<evidence type="ECO:0000313" key="7">
    <source>
        <dbReference type="Proteomes" id="UP000015344"/>
    </source>
</evidence>
<dbReference type="AlphaFoldDB" id="S9ST36"/>
<feature type="DNA-binding region" description="H-T-H motif" evidence="4">
    <location>
        <begin position="30"/>
        <end position="49"/>
    </location>
</feature>
<dbReference type="PANTHER" id="PTHR47506">
    <property type="entry name" value="TRANSCRIPTIONAL REGULATORY PROTEIN"/>
    <property type="match status" value="1"/>
</dbReference>
<dbReference type="eggNOG" id="COG1309">
    <property type="taxonomic scope" value="Bacteria"/>
</dbReference>
<dbReference type="InterPro" id="IPR009057">
    <property type="entry name" value="Homeodomain-like_sf"/>
</dbReference>
<keyword evidence="1" id="KW-0805">Transcription regulation</keyword>
<dbReference type="PRINTS" id="PR00455">
    <property type="entry name" value="HTHTETR"/>
</dbReference>
<dbReference type="SUPFAM" id="SSF46689">
    <property type="entry name" value="Homeodomain-like"/>
    <property type="match status" value="1"/>
</dbReference>
<comment type="caution">
    <text evidence="6">The sequence shown here is derived from an EMBL/GenBank/DDBJ whole genome shotgun (WGS) entry which is preliminary data.</text>
</comment>
<evidence type="ECO:0000256" key="3">
    <source>
        <dbReference type="ARBA" id="ARBA00023163"/>
    </source>
</evidence>
<evidence type="ECO:0000256" key="4">
    <source>
        <dbReference type="PROSITE-ProRule" id="PRU00335"/>
    </source>
</evidence>
<dbReference type="SUPFAM" id="SSF48498">
    <property type="entry name" value="Tetracyclin repressor-like, C-terminal domain"/>
    <property type="match status" value="1"/>
</dbReference>
<name>S9ST36_PAEAL</name>
<dbReference type="Proteomes" id="UP000015344">
    <property type="component" value="Unassembled WGS sequence"/>
</dbReference>
<evidence type="ECO:0000259" key="5">
    <source>
        <dbReference type="PROSITE" id="PS50977"/>
    </source>
</evidence>
<dbReference type="InterPro" id="IPR011075">
    <property type="entry name" value="TetR_C"/>
</dbReference>
<reference evidence="6 7" key="1">
    <citation type="submission" date="2013-05" db="EMBL/GenBank/DDBJ databases">
        <authorList>
            <person name="Strain E.A."/>
            <person name="Brown E."/>
            <person name="Allard M.W."/>
            <person name="Luo Y.L."/>
        </authorList>
    </citation>
    <scope>NUCLEOTIDE SEQUENCE [LARGE SCALE GENOMIC DNA]</scope>
    <source>
        <strain evidence="6 7">TS-15</strain>
    </source>
</reference>
<keyword evidence="2 4" id="KW-0238">DNA-binding</keyword>
<dbReference type="EMBL" id="ATMT01000044">
    <property type="protein sequence ID" value="EPY07308.1"/>
    <property type="molecule type" value="Genomic_DNA"/>
</dbReference>
<keyword evidence="3" id="KW-0804">Transcription</keyword>
<dbReference type="RefSeq" id="WP_021259594.1">
    <property type="nucleotide sequence ID" value="NZ_ATMT01000044.1"/>
</dbReference>
<dbReference type="PROSITE" id="PS50977">
    <property type="entry name" value="HTH_TETR_2"/>
    <property type="match status" value="1"/>
</dbReference>
<dbReference type="PANTHER" id="PTHR47506:SF1">
    <property type="entry name" value="HTH-TYPE TRANSCRIPTIONAL REGULATOR YJDC"/>
    <property type="match status" value="1"/>
</dbReference>
<evidence type="ECO:0000256" key="1">
    <source>
        <dbReference type="ARBA" id="ARBA00023015"/>
    </source>
</evidence>
<dbReference type="Gene3D" id="1.10.357.10">
    <property type="entry name" value="Tetracycline Repressor, domain 2"/>
    <property type="match status" value="1"/>
</dbReference>
<accession>S9ST36</accession>
<gene>
    <name evidence="6" type="ORF">PAALTS15_10949</name>
</gene>
<evidence type="ECO:0000313" key="6">
    <source>
        <dbReference type="EMBL" id="EPY07308.1"/>
    </source>
</evidence>